<protein>
    <submittedName>
        <fullName evidence="1">Uncharacterized protein</fullName>
    </submittedName>
</protein>
<sequence length="23" mass="2347">VFIAGIAGEDGEGLDLRSNSARV</sequence>
<name>U6L4L6_EIMTE</name>
<accession>U6L4L6</accession>
<dbReference type="EMBL" id="HG676589">
    <property type="protein sequence ID" value="CDJ44153.1"/>
    <property type="molecule type" value="Genomic_DNA"/>
</dbReference>
<keyword evidence="2" id="KW-1185">Reference proteome</keyword>
<organism evidence="1 2">
    <name type="scientific">Eimeria tenella</name>
    <name type="common">Coccidian parasite</name>
    <dbReference type="NCBI Taxonomy" id="5802"/>
    <lineage>
        <taxon>Eukaryota</taxon>
        <taxon>Sar</taxon>
        <taxon>Alveolata</taxon>
        <taxon>Apicomplexa</taxon>
        <taxon>Conoidasida</taxon>
        <taxon>Coccidia</taxon>
        <taxon>Eucoccidiorida</taxon>
        <taxon>Eimeriorina</taxon>
        <taxon>Eimeriidae</taxon>
        <taxon>Eimeria</taxon>
    </lineage>
</organism>
<evidence type="ECO:0000313" key="1">
    <source>
        <dbReference type="EMBL" id="CDJ44153.1"/>
    </source>
</evidence>
<dbReference type="AlphaFoldDB" id="U6L4L6"/>
<dbReference type="Proteomes" id="UP000030747">
    <property type="component" value="Unassembled WGS sequence"/>
</dbReference>
<reference evidence="1" key="1">
    <citation type="submission" date="2013-10" db="EMBL/GenBank/DDBJ databases">
        <title>Genomic analysis of the causative agents of coccidiosis in chickens.</title>
        <authorList>
            <person name="Reid A.J."/>
            <person name="Blake D."/>
            <person name="Billington K."/>
            <person name="Browne H."/>
            <person name="Dunn M."/>
            <person name="Hung S."/>
            <person name="Kawahara F."/>
            <person name="Miranda-Saavedra D."/>
            <person name="Mourier T."/>
            <person name="Nagra H."/>
            <person name="Otto T.D."/>
            <person name="Rawlings N."/>
            <person name="Sanchez A."/>
            <person name="Sanders M."/>
            <person name="Subramaniam C."/>
            <person name="Tay Y."/>
            <person name="Dear P."/>
            <person name="Doerig C."/>
            <person name="Gruber A."/>
            <person name="Parkinson J."/>
            <person name="Shirley M."/>
            <person name="Wan K.L."/>
            <person name="Berriman M."/>
            <person name="Tomley F."/>
            <person name="Pain A."/>
        </authorList>
    </citation>
    <scope>NUCLEOTIDE SEQUENCE [LARGE SCALE GENOMIC DNA]</scope>
    <source>
        <strain evidence="1">Houghton</strain>
    </source>
</reference>
<feature type="non-terminal residue" evidence="1">
    <location>
        <position position="1"/>
    </location>
</feature>
<reference evidence="1" key="2">
    <citation type="submission" date="2013-10" db="EMBL/GenBank/DDBJ databases">
        <authorList>
            <person name="Aslett M."/>
        </authorList>
    </citation>
    <scope>NUCLEOTIDE SEQUENCE [LARGE SCALE GENOMIC DNA]</scope>
    <source>
        <strain evidence="1">Houghton</strain>
    </source>
</reference>
<gene>
    <name evidence="1" type="ORF">ETH_00019170</name>
</gene>
<proteinExistence type="predicted"/>
<evidence type="ECO:0000313" key="2">
    <source>
        <dbReference type="Proteomes" id="UP000030747"/>
    </source>
</evidence>